<protein>
    <submittedName>
        <fullName evidence="2">WGR domain-containing protein</fullName>
    </submittedName>
</protein>
<sequence>MTKYFTFQDSVSHKFWQIEIIGNKQIISFGRVGSLGTIKEKLFESIELCISDSIKLIKEKQKKGYLESQTSLKVGDISDPNLKIGQYLKAQYNSYKAKFLGLKNVHSAFSDLYESLEKFDIGAYKAKVAHEIEVHLKDWWINPEKGINPNEVVYSILFEYNYFRQKDVQADAYGIVAWENFKLHTKSFYIDDYDFAEGFYAMPGITLNFFDELEKLSWQHNPDSTLSEEIGFEEIQKVYVFYGFVILNEVFYELGQKGIFKTINAKKGFMFMIGEHDMGDIFPIYTLAANT</sequence>
<proteinExistence type="predicted"/>
<dbReference type="CDD" id="cd07996">
    <property type="entry name" value="WGR_MMR_like"/>
    <property type="match status" value="1"/>
</dbReference>
<dbReference type="InterPro" id="IPR049809">
    <property type="entry name" value="YehF/YfeS-like_WGR"/>
</dbReference>
<dbReference type="PROSITE" id="PS51977">
    <property type="entry name" value="WGR"/>
    <property type="match status" value="1"/>
</dbReference>
<organism evidence="2 3">
    <name type="scientific">Emticicia soli</name>
    <dbReference type="NCBI Taxonomy" id="2027878"/>
    <lineage>
        <taxon>Bacteria</taxon>
        <taxon>Pseudomonadati</taxon>
        <taxon>Bacteroidota</taxon>
        <taxon>Cytophagia</taxon>
        <taxon>Cytophagales</taxon>
        <taxon>Leadbetterellaceae</taxon>
        <taxon>Emticicia</taxon>
    </lineage>
</organism>
<dbReference type="Pfam" id="PF05406">
    <property type="entry name" value="WGR"/>
    <property type="match status" value="1"/>
</dbReference>
<evidence type="ECO:0000313" key="2">
    <source>
        <dbReference type="EMBL" id="MFD2520957.1"/>
    </source>
</evidence>
<dbReference type="InterPro" id="IPR036930">
    <property type="entry name" value="WGR_dom_sf"/>
</dbReference>
<dbReference type="SUPFAM" id="SSF142921">
    <property type="entry name" value="WGR domain-like"/>
    <property type="match status" value="1"/>
</dbReference>
<dbReference type="EMBL" id="JBHULC010000008">
    <property type="protein sequence ID" value="MFD2520957.1"/>
    <property type="molecule type" value="Genomic_DNA"/>
</dbReference>
<dbReference type="InterPro" id="IPR008893">
    <property type="entry name" value="WGR_domain"/>
</dbReference>
<keyword evidence="3" id="KW-1185">Reference proteome</keyword>
<evidence type="ECO:0000259" key="1">
    <source>
        <dbReference type="PROSITE" id="PS51977"/>
    </source>
</evidence>
<dbReference type="SMART" id="SM00773">
    <property type="entry name" value="WGR"/>
    <property type="match status" value="1"/>
</dbReference>
<evidence type="ECO:0000313" key="3">
    <source>
        <dbReference type="Proteomes" id="UP001597510"/>
    </source>
</evidence>
<dbReference type="RefSeq" id="WP_340235041.1">
    <property type="nucleotide sequence ID" value="NZ_JBBEWC010000003.1"/>
</dbReference>
<dbReference type="Gene3D" id="2.20.140.10">
    <property type="entry name" value="WGR domain"/>
    <property type="match status" value="1"/>
</dbReference>
<reference evidence="3" key="1">
    <citation type="journal article" date="2019" name="Int. J. Syst. Evol. Microbiol.">
        <title>The Global Catalogue of Microorganisms (GCM) 10K type strain sequencing project: providing services to taxonomists for standard genome sequencing and annotation.</title>
        <authorList>
            <consortium name="The Broad Institute Genomics Platform"/>
            <consortium name="The Broad Institute Genome Sequencing Center for Infectious Disease"/>
            <person name="Wu L."/>
            <person name="Ma J."/>
        </authorList>
    </citation>
    <scope>NUCLEOTIDE SEQUENCE [LARGE SCALE GENOMIC DNA]</scope>
    <source>
        <strain evidence="3">KCTC 52344</strain>
    </source>
</reference>
<comment type="caution">
    <text evidence="2">The sequence shown here is derived from an EMBL/GenBank/DDBJ whole genome shotgun (WGS) entry which is preliminary data.</text>
</comment>
<accession>A0ABW5J4K2</accession>
<gene>
    <name evidence="2" type="ORF">ACFSR2_08690</name>
</gene>
<dbReference type="Proteomes" id="UP001597510">
    <property type="component" value="Unassembled WGS sequence"/>
</dbReference>
<feature type="domain" description="WGR" evidence="1">
    <location>
        <begin position="1"/>
        <end position="87"/>
    </location>
</feature>
<name>A0ABW5J4K2_9BACT</name>